<evidence type="ECO:0000313" key="3">
    <source>
        <dbReference type="Proteomes" id="UP000596661"/>
    </source>
</evidence>
<reference evidence="2" key="2">
    <citation type="submission" date="2021-03" db="UniProtKB">
        <authorList>
            <consortium name="EnsemblPlants"/>
        </authorList>
    </citation>
    <scope>IDENTIFICATION</scope>
</reference>
<dbReference type="EnsemblPlants" id="evm.model.02.3162">
    <property type="protein sequence ID" value="cds.evm.model.02.3162"/>
    <property type="gene ID" value="evm.TU.02.3162"/>
</dbReference>
<evidence type="ECO:0000256" key="1">
    <source>
        <dbReference type="SAM" id="Coils"/>
    </source>
</evidence>
<protein>
    <submittedName>
        <fullName evidence="2">Uncharacterized protein</fullName>
    </submittedName>
</protein>
<reference evidence="2" key="1">
    <citation type="submission" date="2018-11" db="EMBL/GenBank/DDBJ databases">
        <authorList>
            <person name="Grassa J C."/>
        </authorList>
    </citation>
    <scope>NUCLEOTIDE SEQUENCE [LARGE SCALE GENOMIC DNA]</scope>
</reference>
<organism evidence="2 3">
    <name type="scientific">Cannabis sativa</name>
    <name type="common">Hemp</name>
    <name type="synonym">Marijuana</name>
    <dbReference type="NCBI Taxonomy" id="3483"/>
    <lineage>
        <taxon>Eukaryota</taxon>
        <taxon>Viridiplantae</taxon>
        <taxon>Streptophyta</taxon>
        <taxon>Embryophyta</taxon>
        <taxon>Tracheophyta</taxon>
        <taxon>Spermatophyta</taxon>
        <taxon>Magnoliopsida</taxon>
        <taxon>eudicotyledons</taxon>
        <taxon>Gunneridae</taxon>
        <taxon>Pentapetalae</taxon>
        <taxon>rosids</taxon>
        <taxon>fabids</taxon>
        <taxon>Rosales</taxon>
        <taxon>Cannabaceae</taxon>
        <taxon>Cannabis</taxon>
    </lineage>
</organism>
<feature type="coiled-coil region" evidence="1">
    <location>
        <begin position="36"/>
        <end position="63"/>
    </location>
</feature>
<dbReference type="Gramene" id="evm.model.02.3162">
    <property type="protein sequence ID" value="cds.evm.model.02.3162"/>
    <property type="gene ID" value="evm.TU.02.3162"/>
</dbReference>
<name>A0A803P076_CANSA</name>
<evidence type="ECO:0000313" key="2">
    <source>
        <dbReference type="EnsemblPlants" id="cds.evm.model.02.3162"/>
    </source>
</evidence>
<dbReference type="EMBL" id="UZAU01000244">
    <property type="status" value="NOT_ANNOTATED_CDS"/>
    <property type="molecule type" value="Genomic_DNA"/>
</dbReference>
<proteinExistence type="predicted"/>
<sequence length="244" mass="28567">MEFRIELSSTKDWFFSRLKGFYNEYHQYKNEKGNKAVLWGSEVDELKERLKILEEETEIIKDAFFWSLKERKHMMKEIYQQFQLLHHLLQTQNLVLEENSGVNPFENVDFRKSLLEILSPHPNPSLLTRELKAEVLALQEPAVKVKTEATPSFTMTDSILNMCISRWVGQYVGRAPDDVTEIVTTSSLGGHWQIDEQSAARPHRWWVDTGRRTEPTILGCNPVGEENQSPPLEKMKFWTEREVN</sequence>
<keyword evidence="3" id="KW-1185">Reference proteome</keyword>
<dbReference type="AlphaFoldDB" id="A0A803P076"/>
<accession>A0A803P076</accession>
<dbReference type="Proteomes" id="UP000596661">
    <property type="component" value="Chromosome 2"/>
</dbReference>
<keyword evidence="1" id="KW-0175">Coiled coil</keyword>